<dbReference type="EMBL" id="AWSO01000765">
    <property type="protein sequence ID" value="ESK87583.1"/>
    <property type="molecule type" value="Genomic_DNA"/>
</dbReference>
<feature type="transmembrane region" description="Helical" evidence="16">
    <location>
        <begin position="17"/>
        <end position="39"/>
    </location>
</feature>
<dbReference type="InterPro" id="IPR002401">
    <property type="entry name" value="Cyt_P450_E_grp-I"/>
</dbReference>
<evidence type="ECO:0000256" key="12">
    <source>
        <dbReference type="ARBA" id="ARBA00023136"/>
    </source>
</evidence>
<sequence>MDVLTTAKDYRQMYPHALIGGPMAHTLLAFLAFFAFLYVKSLEGRLPPSPGRAFPIIGHLMVAPKSDPWVTLTKWSRQLGPIFHINLAGQLVVVLGTHKAAADLLDRRSVMYSDRPRNIVPNLFCGGLVFAFISYNEVWKRMRRASHEALNSTISKKYRNNQQTESYLLASQLLEKPEGWDNHLRRAGSSIARSIIYGLPPMLQSTNPDIERVNHFVERATSAAVPGAYWVEYFTWMEHLPRWMCAWRRYAEDWFNRDSALFEKLFSDVEMRMHKGDQAGTSIMANIIEKESKFGMSDREAAWCAATLYAAGAETTAGQMAWVVMSMVLYPEVQKKAQAELDRVIGRDRLPSFQDEDNLPFTRAIVREVLRWRGVGPLGIPHKLNQDDVYDCGSKTYYLPKDTIVIANAWAMNHDPDVWGPDADDFNPERHLDSSGQLKPALRDTHDESHVTFGYGRRICVGRHVANASLFIQTACILWAFNFSPCNNGEGVPDPDKFVDNGLIVRPEHFGCAIEPRFESVGEVILQTLESGD</sequence>
<evidence type="ECO:0000256" key="15">
    <source>
        <dbReference type="RuleBase" id="RU000461"/>
    </source>
</evidence>
<evidence type="ECO:0000256" key="5">
    <source>
        <dbReference type="ARBA" id="ARBA00022617"/>
    </source>
</evidence>
<comment type="pathway">
    <text evidence="3">Secondary metabolite biosynthesis.</text>
</comment>
<dbReference type="InterPro" id="IPR050364">
    <property type="entry name" value="Cytochrome_P450_fung"/>
</dbReference>
<keyword evidence="10 14" id="KW-0408">Iron</keyword>
<evidence type="ECO:0000256" key="4">
    <source>
        <dbReference type="ARBA" id="ARBA00010617"/>
    </source>
</evidence>
<protein>
    <submittedName>
        <fullName evidence="17">Cytochrome p450</fullName>
    </submittedName>
</protein>
<evidence type="ECO:0000256" key="6">
    <source>
        <dbReference type="ARBA" id="ARBA00022692"/>
    </source>
</evidence>
<evidence type="ECO:0000256" key="8">
    <source>
        <dbReference type="ARBA" id="ARBA00022989"/>
    </source>
</evidence>
<dbReference type="PANTHER" id="PTHR46300:SF2">
    <property type="entry name" value="CYTOCHROME P450 MONOOXYGENASE ALNH-RELATED"/>
    <property type="match status" value="1"/>
</dbReference>
<proteinExistence type="inferred from homology"/>
<evidence type="ECO:0000313" key="17">
    <source>
        <dbReference type="EMBL" id="ESK87583.1"/>
    </source>
</evidence>
<evidence type="ECO:0000256" key="13">
    <source>
        <dbReference type="ARBA" id="ARBA00023180"/>
    </source>
</evidence>
<keyword evidence="12 16" id="KW-0472">Membrane</keyword>
<evidence type="ECO:0000256" key="3">
    <source>
        <dbReference type="ARBA" id="ARBA00005179"/>
    </source>
</evidence>
<dbReference type="CDD" id="cd11065">
    <property type="entry name" value="CYP64-like"/>
    <property type="match status" value="1"/>
</dbReference>
<evidence type="ECO:0000313" key="18">
    <source>
        <dbReference type="Proteomes" id="UP000017559"/>
    </source>
</evidence>
<evidence type="ECO:0000256" key="1">
    <source>
        <dbReference type="ARBA" id="ARBA00001971"/>
    </source>
</evidence>
<evidence type="ECO:0000256" key="10">
    <source>
        <dbReference type="ARBA" id="ARBA00023004"/>
    </source>
</evidence>
<comment type="caution">
    <text evidence="17">The sequence shown here is derived from an EMBL/GenBank/DDBJ whole genome shotgun (WGS) entry which is preliminary data.</text>
</comment>
<name>V2WL52_MONRO</name>
<evidence type="ECO:0000256" key="2">
    <source>
        <dbReference type="ARBA" id="ARBA00004167"/>
    </source>
</evidence>
<dbReference type="Proteomes" id="UP000017559">
    <property type="component" value="Unassembled WGS sequence"/>
</dbReference>
<evidence type="ECO:0000256" key="16">
    <source>
        <dbReference type="SAM" id="Phobius"/>
    </source>
</evidence>
<dbReference type="GO" id="GO:0016705">
    <property type="term" value="F:oxidoreductase activity, acting on paired donors, with incorporation or reduction of molecular oxygen"/>
    <property type="evidence" value="ECO:0007669"/>
    <property type="project" value="InterPro"/>
</dbReference>
<dbReference type="InterPro" id="IPR017972">
    <property type="entry name" value="Cyt_P450_CS"/>
</dbReference>
<evidence type="ECO:0000256" key="9">
    <source>
        <dbReference type="ARBA" id="ARBA00023002"/>
    </source>
</evidence>
<dbReference type="GO" id="GO:0004497">
    <property type="term" value="F:monooxygenase activity"/>
    <property type="evidence" value="ECO:0007669"/>
    <property type="project" value="UniProtKB-KW"/>
</dbReference>
<dbReference type="PANTHER" id="PTHR46300">
    <property type="entry name" value="P450, PUTATIVE (EUROFUNG)-RELATED-RELATED"/>
    <property type="match status" value="1"/>
</dbReference>
<keyword evidence="11 15" id="KW-0503">Monooxygenase</keyword>
<comment type="subcellular location">
    <subcellularLocation>
        <location evidence="2">Membrane</location>
        <topology evidence="2">Single-pass membrane protein</topology>
    </subcellularLocation>
</comment>
<dbReference type="AlphaFoldDB" id="V2WL52"/>
<dbReference type="PROSITE" id="PS00086">
    <property type="entry name" value="CYTOCHROME_P450"/>
    <property type="match status" value="1"/>
</dbReference>
<dbReference type="GO" id="GO:0005506">
    <property type="term" value="F:iron ion binding"/>
    <property type="evidence" value="ECO:0007669"/>
    <property type="project" value="InterPro"/>
</dbReference>
<dbReference type="SUPFAM" id="SSF48264">
    <property type="entry name" value="Cytochrome P450"/>
    <property type="match status" value="1"/>
</dbReference>
<evidence type="ECO:0000256" key="7">
    <source>
        <dbReference type="ARBA" id="ARBA00022723"/>
    </source>
</evidence>
<dbReference type="Gene3D" id="1.10.630.10">
    <property type="entry name" value="Cytochrome P450"/>
    <property type="match status" value="1"/>
</dbReference>
<keyword evidence="18" id="KW-1185">Reference proteome</keyword>
<dbReference type="InterPro" id="IPR036396">
    <property type="entry name" value="Cyt_P450_sf"/>
</dbReference>
<accession>V2WL52</accession>
<gene>
    <name evidence="17" type="ORF">Moror_1986</name>
</gene>
<keyword evidence="8 16" id="KW-1133">Transmembrane helix</keyword>
<dbReference type="KEGG" id="mrr:Moror_1986"/>
<dbReference type="GO" id="GO:0016020">
    <property type="term" value="C:membrane"/>
    <property type="evidence" value="ECO:0007669"/>
    <property type="project" value="UniProtKB-SubCell"/>
</dbReference>
<keyword evidence="13" id="KW-0325">Glycoprotein</keyword>
<dbReference type="HOGENOM" id="CLU_001570_2_3_1"/>
<feature type="binding site" description="axial binding residue" evidence="14">
    <location>
        <position position="460"/>
    </location>
    <ligand>
        <name>heme</name>
        <dbReference type="ChEBI" id="CHEBI:30413"/>
    </ligand>
    <ligandPart>
        <name>Fe</name>
        <dbReference type="ChEBI" id="CHEBI:18248"/>
    </ligandPart>
</feature>
<comment type="cofactor">
    <cofactor evidence="1 14">
        <name>heme</name>
        <dbReference type="ChEBI" id="CHEBI:30413"/>
    </cofactor>
</comment>
<reference evidence="17 18" key="1">
    <citation type="journal article" date="2014" name="BMC Genomics">
        <title>Genome and secretome analysis of the hemibiotrophic fungal pathogen, Moniliophthora roreri, which causes frosty pod rot disease of cacao: mechanisms of the biotrophic and necrotrophic phases.</title>
        <authorList>
            <person name="Meinhardt L.W."/>
            <person name="Costa G.G.L."/>
            <person name="Thomazella D.P.T."/>
            <person name="Teixeira P.J.P.L."/>
            <person name="Carazzolle M.F."/>
            <person name="Schuster S.C."/>
            <person name="Carlson J.E."/>
            <person name="Guiltinan M.J."/>
            <person name="Mieczkowski P."/>
            <person name="Farmer A."/>
            <person name="Ramaraj T."/>
            <person name="Crozier J."/>
            <person name="Davis R.E."/>
            <person name="Shao J."/>
            <person name="Melnick R.L."/>
            <person name="Pereira G.A.G."/>
            <person name="Bailey B.A."/>
        </authorList>
    </citation>
    <scope>NUCLEOTIDE SEQUENCE [LARGE SCALE GENOMIC DNA]</scope>
    <source>
        <strain evidence="17 18">MCA 2997</strain>
    </source>
</reference>
<keyword evidence="9 15" id="KW-0560">Oxidoreductase</keyword>
<dbReference type="PRINTS" id="PR00385">
    <property type="entry name" value="P450"/>
</dbReference>
<dbReference type="OrthoDB" id="2789670at2759"/>
<dbReference type="PRINTS" id="PR00463">
    <property type="entry name" value="EP450I"/>
</dbReference>
<dbReference type="InterPro" id="IPR001128">
    <property type="entry name" value="Cyt_P450"/>
</dbReference>
<dbReference type="GO" id="GO:0020037">
    <property type="term" value="F:heme binding"/>
    <property type="evidence" value="ECO:0007669"/>
    <property type="project" value="InterPro"/>
</dbReference>
<comment type="similarity">
    <text evidence="4 15">Belongs to the cytochrome P450 family.</text>
</comment>
<keyword evidence="7 14" id="KW-0479">Metal-binding</keyword>
<evidence type="ECO:0000256" key="14">
    <source>
        <dbReference type="PIRSR" id="PIRSR602401-1"/>
    </source>
</evidence>
<keyword evidence="6 16" id="KW-0812">Transmembrane</keyword>
<evidence type="ECO:0000256" key="11">
    <source>
        <dbReference type="ARBA" id="ARBA00023033"/>
    </source>
</evidence>
<keyword evidence="5 14" id="KW-0349">Heme</keyword>
<organism evidence="17 18">
    <name type="scientific">Moniliophthora roreri (strain MCA 2997)</name>
    <name type="common">Cocoa frosty pod rot fungus</name>
    <name type="synonym">Crinipellis roreri</name>
    <dbReference type="NCBI Taxonomy" id="1381753"/>
    <lineage>
        <taxon>Eukaryota</taxon>
        <taxon>Fungi</taxon>
        <taxon>Dikarya</taxon>
        <taxon>Basidiomycota</taxon>
        <taxon>Agaricomycotina</taxon>
        <taxon>Agaricomycetes</taxon>
        <taxon>Agaricomycetidae</taxon>
        <taxon>Agaricales</taxon>
        <taxon>Marasmiineae</taxon>
        <taxon>Marasmiaceae</taxon>
        <taxon>Moniliophthora</taxon>
    </lineage>
</organism>
<dbReference type="Pfam" id="PF00067">
    <property type="entry name" value="p450"/>
    <property type="match status" value="1"/>
</dbReference>